<dbReference type="EMBL" id="JAKVPQ010000011">
    <property type="protein sequence ID" value="MCH4286189.1"/>
    <property type="molecule type" value="Genomic_DNA"/>
</dbReference>
<dbReference type="RefSeq" id="WP_117453192.1">
    <property type="nucleotide sequence ID" value="NZ_JAKVPQ010000011.1"/>
</dbReference>
<feature type="transmembrane region" description="Helical" evidence="1">
    <location>
        <begin position="12"/>
        <end position="30"/>
    </location>
</feature>
<name>A0ABS9R951_9FIRM</name>
<evidence type="ECO:0000313" key="3">
    <source>
        <dbReference type="Proteomes" id="UP001202402"/>
    </source>
</evidence>
<protein>
    <submittedName>
        <fullName evidence="2">DUF4405 domain-containing protein</fullName>
    </submittedName>
</protein>
<comment type="caution">
    <text evidence="2">The sequence shown here is derived from an EMBL/GenBank/DDBJ whole genome shotgun (WGS) entry which is preliminary data.</text>
</comment>
<keyword evidence="3" id="KW-1185">Reference proteome</keyword>
<feature type="transmembrane region" description="Helical" evidence="1">
    <location>
        <begin position="144"/>
        <end position="164"/>
    </location>
</feature>
<sequence length="213" mass="25186">MAKQSLIYKRVIDILLCTGFMCMMGYHIFSKQLHEYLGIILLIIVFIHLYLNRSWYQSLRKGSYHFSRIFIIMINITMSVLGVLCMFSGIMMNHYLSFTQHLFSISTMRMIHMVSSIWFFILLGLHLGWHLIKVIKIIKKHLPFFFIISVMVVMYAVVILYKRALWKHMFYLTSFAFMPYGESILSFLFDYGCLLIGLSFISYEVVSYASRHS</sequence>
<organism evidence="2 3">
    <name type="scientific">Amedibacillus hominis</name>
    <dbReference type="NCBI Taxonomy" id="2897776"/>
    <lineage>
        <taxon>Bacteria</taxon>
        <taxon>Bacillati</taxon>
        <taxon>Bacillota</taxon>
        <taxon>Erysipelotrichia</taxon>
        <taxon>Erysipelotrichales</taxon>
        <taxon>Erysipelotrichaceae</taxon>
        <taxon>Amedibacillus</taxon>
    </lineage>
</organism>
<reference evidence="2 3" key="1">
    <citation type="submission" date="2022-02" db="EMBL/GenBank/DDBJ databases">
        <title>Genome of Erysipelotrichaceae sp. nov. NSJ-176 isolated from human feces.</title>
        <authorList>
            <person name="Abdugheni R."/>
        </authorList>
    </citation>
    <scope>NUCLEOTIDE SEQUENCE [LARGE SCALE GENOMIC DNA]</scope>
    <source>
        <strain evidence="2 3">NSJ-176</strain>
    </source>
</reference>
<keyword evidence="1" id="KW-0472">Membrane</keyword>
<feature type="transmembrane region" description="Helical" evidence="1">
    <location>
        <begin position="110"/>
        <end position="132"/>
    </location>
</feature>
<keyword evidence="1" id="KW-0812">Transmembrane</keyword>
<dbReference type="Proteomes" id="UP001202402">
    <property type="component" value="Unassembled WGS sequence"/>
</dbReference>
<feature type="transmembrane region" description="Helical" evidence="1">
    <location>
        <begin position="184"/>
        <end position="206"/>
    </location>
</feature>
<gene>
    <name evidence="2" type="ORF">LQE99_13765</name>
</gene>
<feature type="transmembrane region" description="Helical" evidence="1">
    <location>
        <begin position="36"/>
        <end position="56"/>
    </location>
</feature>
<evidence type="ECO:0000256" key="1">
    <source>
        <dbReference type="SAM" id="Phobius"/>
    </source>
</evidence>
<keyword evidence="1" id="KW-1133">Transmembrane helix</keyword>
<evidence type="ECO:0000313" key="2">
    <source>
        <dbReference type="EMBL" id="MCH4286189.1"/>
    </source>
</evidence>
<feature type="transmembrane region" description="Helical" evidence="1">
    <location>
        <begin position="68"/>
        <end position="90"/>
    </location>
</feature>
<accession>A0ABS9R951</accession>
<proteinExistence type="predicted"/>